<accession>A0A1I2UQG2</accession>
<sequence length="102" mass="11065">MSPATSPCPGLHGESWQRVHAGMLEFLDRLGAEAVDLGWTAPDLFGVHPTAGVFRVDHCGALVLDCAKAEWIDATRIGFGNLTYNRDKPGRPEGVPIWAIRP</sequence>
<dbReference type="Proteomes" id="UP000199229">
    <property type="component" value="Unassembled WGS sequence"/>
</dbReference>
<evidence type="ECO:0000313" key="2">
    <source>
        <dbReference type="Proteomes" id="UP000199229"/>
    </source>
</evidence>
<protein>
    <submittedName>
        <fullName evidence="1">Uncharacterized protein</fullName>
    </submittedName>
</protein>
<dbReference type="EMBL" id="FOPM01000011">
    <property type="protein sequence ID" value="SFG79435.1"/>
    <property type="molecule type" value="Genomic_DNA"/>
</dbReference>
<evidence type="ECO:0000313" key="1">
    <source>
        <dbReference type="EMBL" id="SFG79435.1"/>
    </source>
</evidence>
<dbReference type="RefSeq" id="WP_091972055.1">
    <property type="nucleotide sequence ID" value="NZ_FOPM01000011.1"/>
</dbReference>
<dbReference type="OrthoDB" id="8266307at2"/>
<dbReference type="STRING" id="582675.SAMN05192565_111103"/>
<dbReference type="AlphaFoldDB" id="A0A1I2UQG2"/>
<gene>
    <name evidence="1" type="ORF">SAMN05192565_111103</name>
</gene>
<proteinExistence type="predicted"/>
<name>A0A1I2UQG2_9HYPH</name>
<reference evidence="2" key="1">
    <citation type="submission" date="2016-10" db="EMBL/GenBank/DDBJ databases">
        <authorList>
            <person name="Varghese N."/>
            <person name="Submissions S."/>
        </authorList>
    </citation>
    <scope>NUCLEOTIDE SEQUENCE [LARGE SCALE GENOMIC DNA]</scope>
    <source>
        <strain evidence="2">Gh-105</strain>
    </source>
</reference>
<keyword evidence="2" id="KW-1185">Reference proteome</keyword>
<organism evidence="1 2">
    <name type="scientific">Methylobacterium gossipiicola</name>
    <dbReference type="NCBI Taxonomy" id="582675"/>
    <lineage>
        <taxon>Bacteria</taxon>
        <taxon>Pseudomonadati</taxon>
        <taxon>Pseudomonadota</taxon>
        <taxon>Alphaproteobacteria</taxon>
        <taxon>Hyphomicrobiales</taxon>
        <taxon>Methylobacteriaceae</taxon>
        <taxon>Methylobacterium</taxon>
    </lineage>
</organism>